<evidence type="ECO:0000256" key="1">
    <source>
        <dbReference type="ARBA" id="ARBA00004127"/>
    </source>
</evidence>
<evidence type="ECO:0000313" key="6">
    <source>
        <dbReference type="Proteomes" id="UP000409037"/>
    </source>
</evidence>
<proteinExistence type="predicted"/>
<evidence type="ECO:0000256" key="3">
    <source>
        <dbReference type="ARBA" id="ARBA00022989"/>
    </source>
</evidence>
<dbReference type="EMBL" id="CABVHU010000001">
    <property type="protein sequence ID" value="VVN66088.1"/>
    <property type="molecule type" value="Genomic_DNA"/>
</dbReference>
<keyword evidence="4" id="KW-0472">Membrane</keyword>
<protein>
    <submittedName>
        <fullName evidence="5">Uncharacterized protein</fullName>
    </submittedName>
</protein>
<dbReference type="GO" id="GO:0012505">
    <property type="term" value="C:endomembrane system"/>
    <property type="evidence" value="ECO:0007669"/>
    <property type="project" value="UniProtKB-SubCell"/>
</dbReference>
<dbReference type="OrthoDB" id="3701077at2"/>
<gene>
    <name evidence="5" type="ORF">PS833_00101</name>
</gene>
<keyword evidence="3" id="KW-1133">Transmembrane helix</keyword>
<keyword evidence="2" id="KW-0812">Transmembrane</keyword>
<dbReference type="AlphaFoldDB" id="A0A5E6ZIF7"/>
<accession>A0A5E6ZIF7</accession>
<sequence length="100" mass="10668">MSDAGLQPERTTLAWRRTQILLMLVACLALRGLQPHPRLVAAVVALATLLALLILVEQGRCYRRARLGMAGQGTTCNPLPLLILTLCTALLAALALVAQA</sequence>
<dbReference type="Pfam" id="PF02656">
    <property type="entry name" value="DUF202"/>
    <property type="match status" value="1"/>
</dbReference>
<reference evidence="5 6" key="1">
    <citation type="submission" date="2019-09" db="EMBL/GenBank/DDBJ databases">
        <authorList>
            <person name="Chandra G."/>
            <person name="Truman W A."/>
        </authorList>
    </citation>
    <scope>NUCLEOTIDE SEQUENCE [LARGE SCALE GENOMIC DNA]</scope>
    <source>
        <strain evidence="5">PS833</strain>
    </source>
</reference>
<comment type="subcellular location">
    <subcellularLocation>
        <location evidence="1">Endomembrane system</location>
        <topology evidence="1">Multi-pass membrane protein</topology>
    </subcellularLocation>
</comment>
<evidence type="ECO:0000256" key="2">
    <source>
        <dbReference type="ARBA" id="ARBA00022692"/>
    </source>
</evidence>
<evidence type="ECO:0000313" key="5">
    <source>
        <dbReference type="EMBL" id="VVN66088.1"/>
    </source>
</evidence>
<name>A0A5E6ZIF7_PSEFL</name>
<evidence type="ECO:0000256" key="4">
    <source>
        <dbReference type="ARBA" id="ARBA00023136"/>
    </source>
</evidence>
<dbReference type="RefSeq" id="WP_150796103.1">
    <property type="nucleotide sequence ID" value="NZ_CABVHU010000001.1"/>
</dbReference>
<organism evidence="5 6">
    <name type="scientific">Pseudomonas fluorescens</name>
    <dbReference type="NCBI Taxonomy" id="294"/>
    <lineage>
        <taxon>Bacteria</taxon>
        <taxon>Pseudomonadati</taxon>
        <taxon>Pseudomonadota</taxon>
        <taxon>Gammaproteobacteria</taxon>
        <taxon>Pseudomonadales</taxon>
        <taxon>Pseudomonadaceae</taxon>
        <taxon>Pseudomonas</taxon>
    </lineage>
</organism>
<dbReference type="Proteomes" id="UP000409037">
    <property type="component" value="Unassembled WGS sequence"/>
</dbReference>
<dbReference type="InterPro" id="IPR003807">
    <property type="entry name" value="DUF202"/>
</dbReference>